<evidence type="ECO:0000313" key="3">
    <source>
        <dbReference type="EMBL" id="RYN16617.1"/>
    </source>
</evidence>
<dbReference type="InterPro" id="IPR000719">
    <property type="entry name" value="Prot_kinase_dom"/>
</dbReference>
<feature type="compositionally biased region" description="Low complexity" evidence="1">
    <location>
        <begin position="693"/>
        <end position="707"/>
    </location>
</feature>
<sequence length="822" mass="94529">MHADLANEHSDVLRSRHRPLGKLPSVPGYIGTRYNTEGYLYLKGSNFSGGPPIFIGDDKGQRRLANDGDYEGKPLTASESKGSEESSIHKVDDLGFEAAAANFPAFPRGSSDCDSVLSNSIEDIFRQRELSYEFCSEKPLRPTSIQDRLRDRIEEALVWSALDKQDYLPLDRLESILDVESIALLLKEIYHLTKEEELREKFANIVDTETGRCRRRILGVLVFMSRVEYIDNFIREDIWDIHLPLERSASIVNRHVRTRTSDNEFTLENWSRDEIELFCLYQKMFFVPFFDIKEDRLCSYELESNIRLPYMSFEHKTSGGFGVIHKVEIHPSHHNFARSNSGINTVFALKAIEAGDHEAYKQELSALEKTCARVQEEKHLIKLLLTFRHGDKFYLLFEWADGNLDEFWRIHSSRPLTAMSERWAAEQCLGLAKAVSRIHGLTTWQKKGRSSSAGPLMEAERDWGRHGDIKPENILWFEDYGKDRNLLVMSDLGLTRYHTQFSKSIVPRSHIDGHSWAYRPPELDMDERISQRYDIWSLGCVFLEFCVWYMQGHDEVENFSLQREDEDLPTYEGVEIEKFFNIKKTEDGYKVPHVKSAVKERLRTLKGLSVQSTFTQGLLHIIEEKMLQCAPTERATIDVIKTDLWNIVESIPKESNPDELSQDLAYIRRDDSAPSLGAPRDISLYEVTRELTTDNPDTTTGDGSDTGLMMRTRSQRLRRENAKQSEDSRDAAPSTDEQGISEILAGNATAATTSKEAKSQFPQAVFESEAERVPREDAASFHVTEVSQPTTRTNGTRKKRFSQKSKRWFREPLIHLKRIWKG</sequence>
<dbReference type="Proteomes" id="UP000292340">
    <property type="component" value="Unassembled WGS sequence"/>
</dbReference>
<feature type="compositionally biased region" description="Basic and acidic residues" evidence="1">
    <location>
        <begin position="58"/>
        <end position="72"/>
    </location>
</feature>
<dbReference type="SMART" id="SM00220">
    <property type="entry name" value="S_TKc"/>
    <property type="match status" value="1"/>
</dbReference>
<accession>A0AB37W092</accession>
<dbReference type="SUPFAM" id="SSF56112">
    <property type="entry name" value="Protein kinase-like (PK-like)"/>
    <property type="match status" value="1"/>
</dbReference>
<organism evidence="3 4">
    <name type="scientific">Alternaria tenuissima</name>
    <dbReference type="NCBI Taxonomy" id="119927"/>
    <lineage>
        <taxon>Eukaryota</taxon>
        <taxon>Fungi</taxon>
        <taxon>Dikarya</taxon>
        <taxon>Ascomycota</taxon>
        <taxon>Pezizomycotina</taxon>
        <taxon>Dothideomycetes</taxon>
        <taxon>Pleosporomycetidae</taxon>
        <taxon>Pleosporales</taxon>
        <taxon>Pleosporineae</taxon>
        <taxon>Pleosporaceae</taxon>
        <taxon>Alternaria</taxon>
        <taxon>Alternaria sect. Alternaria</taxon>
        <taxon>Alternaria alternata complex</taxon>
    </lineage>
</organism>
<evidence type="ECO:0000256" key="1">
    <source>
        <dbReference type="SAM" id="MobiDB-lite"/>
    </source>
</evidence>
<proteinExistence type="predicted"/>
<dbReference type="InterPro" id="IPR011009">
    <property type="entry name" value="Kinase-like_dom_sf"/>
</dbReference>
<dbReference type="EMBL" id="PDXB01000071">
    <property type="protein sequence ID" value="RYN16617.1"/>
    <property type="molecule type" value="Genomic_DNA"/>
</dbReference>
<dbReference type="Pfam" id="PF00069">
    <property type="entry name" value="Pkinase"/>
    <property type="match status" value="1"/>
</dbReference>
<comment type="caution">
    <text evidence="3">The sequence shown here is derived from an EMBL/GenBank/DDBJ whole genome shotgun (WGS) entry which is preliminary data.</text>
</comment>
<dbReference type="PANTHER" id="PTHR24359">
    <property type="entry name" value="SERINE/THREONINE-PROTEIN KINASE SBK1"/>
    <property type="match status" value="1"/>
</dbReference>
<feature type="region of interest" description="Disordered" evidence="1">
    <location>
        <begin position="690"/>
        <end position="739"/>
    </location>
</feature>
<feature type="region of interest" description="Disordered" evidence="1">
    <location>
        <begin position="58"/>
        <end position="86"/>
    </location>
</feature>
<feature type="compositionally biased region" description="Basic and acidic residues" evidence="1">
    <location>
        <begin position="717"/>
        <end position="730"/>
    </location>
</feature>
<dbReference type="GO" id="GO:0005524">
    <property type="term" value="F:ATP binding"/>
    <property type="evidence" value="ECO:0007669"/>
    <property type="project" value="InterPro"/>
</dbReference>
<gene>
    <name evidence="3" type="ORF">AA0115_g12261</name>
</gene>
<name>A0AB37W092_9PLEO</name>
<dbReference type="PANTHER" id="PTHR24359:SF37">
    <property type="entry name" value="PROTEIN KINASE DOMAIN-CONTAINING PROTEIN"/>
    <property type="match status" value="1"/>
</dbReference>
<dbReference type="AlphaFoldDB" id="A0AB37W092"/>
<reference evidence="3" key="1">
    <citation type="submission" date="2017-10" db="EMBL/GenBank/DDBJ databases">
        <authorList>
            <person name="Armitage A.D."/>
            <person name="Barbara D.J."/>
            <person name="Woodhall J.W."/>
            <person name="Sreenivasaprasad S."/>
            <person name="Lane C.R."/>
            <person name="Clarkson J.P."/>
            <person name="Harrison R.J."/>
        </authorList>
    </citation>
    <scope>NUCLEOTIDE SEQUENCE</scope>
    <source>
        <strain evidence="3">FERA 1164</strain>
    </source>
</reference>
<dbReference type="GO" id="GO:0004674">
    <property type="term" value="F:protein serine/threonine kinase activity"/>
    <property type="evidence" value="ECO:0007669"/>
    <property type="project" value="TreeGrafter"/>
</dbReference>
<protein>
    <recommendedName>
        <fullName evidence="2">Protein kinase domain-containing protein</fullName>
    </recommendedName>
</protein>
<reference evidence="3" key="2">
    <citation type="journal article" date="2019" name="bioRxiv">
        <title>Genomics, evolutionary history and diagnostics of the Alternaria alternata species group including apple and Asian pear pathotypes.</title>
        <authorList>
            <person name="Armitage A.D."/>
            <person name="Cockerton H.M."/>
            <person name="Sreenivasaprasad S."/>
            <person name="Woodhall J.W."/>
            <person name="Lane C.R."/>
            <person name="Harrison R.J."/>
            <person name="Clarkson J.P."/>
        </authorList>
    </citation>
    <scope>NUCLEOTIDE SEQUENCE</scope>
    <source>
        <strain evidence="3">FERA 1164</strain>
    </source>
</reference>
<feature type="compositionally biased region" description="Polar residues" evidence="1">
    <location>
        <begin position="785"/>
        <end position="794"/>
    </location>
</feature>
<feature type="compositionally biased region" description="Basic and acidic residues" evidence="1">
    <location>
        <begin position="770"/>
        <end position="779"/>
    </location>
</feature>
<feature type="region of interest" description="Disordered" evidence="1">
    <location>
        <begin position="770"/>
        <end position="803"/>
    </location>
</feature>
<feature type="domain" description="Protein kinase" evidence="2">
    <location>
        <begin position="310"/>
        <end position="646"/>
    </location>
</feature>
<dbReference type="Gene3D" id="1.10.510.10">
    <property type="entry name" value="Transferase(Phosphotransferase) domain 1"/>
    <property type="match status" value="1"/>
</dbReference>
<evidence type="ECO:0000313" key="4">
    <source>
        <dbReference type="Proteomes" id="UP000292340"/>
    </source>
</evidence>
<evidence type="ECO:0000259" key="2">
    <source>
        <dbReference type="PROSITE" id="PS50011"/>
    </source>
</evidence>
<dbReference type="PROSITE" id="PS50011">
    <property type="entry name" value="PROTEIN_KINASE_DOM"/>
    <property type="match status" value="1"/>
</dbReference>